<feature type="transmembrane region" description="Helical" evidence="6">
    <location>
        <begin position="252"/>
        <end position="270"/>
    </location>
</feature>
<dbReference type="SUPFAM" id="SSF103473">
    <property type="entry name" value="MFS general substrate transporter"/>
    <property type="match status" value="1"/>
</dbReference>
<feature type="transmembrane region" description="Helical" evidence="6">
    <location>
        <begin position="98"/>
        <end position="119"/>
    </location>
</feature>
<feature type="domain" description="Major facilitator superfamily (MFS) profile" evidence="7">
    <location>
        <begin position="7"/>
        <end position="393"/>
    </location>
</feature>
<keyword evidence="5 6" id="KW-0472">Membrane</keyword>
<keyword evidence="2" id="KW-0813">Transport</keyword>
<dbReference type="InterPro" id="IPR011701">
    <property type="entry name" value="MFS"/>
</dbReference>
<feature type="transmembrane region" description="Helical" evidence="6">
    <location>
        <begin position="368"/>
        <end position="388"/>
    </location>
</feature>
<dbReference type="Pfam" id="PF07690">
    <property type="entry name" value="MFS_1"/>
    <property type="match status" value="1"/>
</dbReference>
<reference evidence="8 9" key="1">
    <citation type="submission" date="2014-02" db="EMBL/GenBank/DDBJ databases">
        <title>Draft genome sequence of Lysinibacillus boronitolerans NBRC 103108.</title>
        <authorList>
            <person name="Zhang F."/>
            <person name="Wang G."/>
            <person name="Zhang L."/>
        </authorList>
    </citation>
    <scope>NUCLEOTIDE SEQUENCE [LARGE SCALE GENOMIC DNA]</scope>
    <source>
        <strain evidence="8 9">NBRC 103108</strain>
    </source>
</reference>
<feature type="transmembrane region" description="Helical" evidence="6">
    <location>
        <begin position="73"/>
        <end position="92"/>
    </location>
</feature>
<dbReference type="PROSITE" id="PS50850">
    <property type="entry name" value="MFS"/>
    <property type="match status" value="1"/>
</dbReference>
<feature type="transmembrane region" description="Helical" evidence="6">
    <location>
        <begin position="159"/>
        <end position="176"/>
    </location>
</feature>
<keyword evidence="9" id="KW-1185">Reference proteome</keyword>
<comment type="subcellular location">
    <subcellularLocation>
        <location evidence="1">Cell membrane</location>
        <topology evidence="1">Multi-pass membrane protein</topology>
    </subcellularLocation>
</comment>
<feature type="transmembrane region" description="Helical" evidence="6">
    <location>
        <begin position="12"/>
        <end position="34"/>
    </location>
</feature>
<feature type="transmembrane region" description="Helical" evidence="6">
    <location>
        <begin position="343"/>
        <end position="362"/>
    </location>
</feature>
<organism evidence="8 9">
    <name type="scientific">Lysinibacillus boronitolerans JCM 21713 = 10a = NBRC 103108</name>
    <dbReference type="NCBI Taxonomy" id="1294264"/>
    <lineage>
        <taxon>Bacteria</taxon>
        <taxon>Bacillati</taxon>
        <taxon>Bacillota</taxon>
        <taxon>Bacilli</taxon>
        <taxon>Bacillales</taxon>
        <taxon>Bacillaceae</taxon>
        <taxon>Lysinibacillus</taxon>
    </lineage>
</organism>
<evidence type="ECO:0000259" key="7">
    <source>
        <dbReference type="PROSITE" id="PS50850"/>
    </source>
</evidence>
<sequence>MDYRKKTVVASVAGLTLEGMDIMFISFAMTMIIAEFNIDLATGGLISSITNMGMLLGGIVFGVLADKYGRVKVFTYTIILFAIGTALTGVATSIEQVYVYRFIAGLGAGGEYGIGMALVAEAWPKNKQGRASSYVSVGAQYGVILAALLSAIILPTLGWRALFFVGLLPVIFAFIVRKNIDESPEWLAAQKQQNNKQENGKLAQLFASPRITMTTLSLILMATVQIAGYNGLMIWLPSMLQKSQGLSVSSSALWTISTAVGMIIGMLTFGRFMDRFGAKRTFGIFLVASACAVFLYSFATGAVAILIGGAVVGFFSNGMFAGYGALISSFYPVQIRSTATNTIFNFGRAIGGFSPIFVGYILQSYDMTVVMIYLAALYCISFIVMLTLKSSGKELQTA</sequence>
<feature type="transmembrane region" description="Helical" evidence="6">
    <location>
        <begin position="131"/>
        <end position="153"/>
    </location>
</feature>
<accession>A0ABR4Y1C7</accession>
<feature type="transmembrane region" description="Helical" evidence="6">
    <location>
        <begin position="305"/>
        <end position="331"/>
    </location>
</feature>
<feature type="transmembrane region" description="Helical" evidence="6">
    <location>
        <begin position="40"/>
        <end position="61"/>
    </location>
</feature>
<proteinExistence type="predicted"/>
<evidence type="ECO:0000313" key="9">
    <source>
        <dbReference type="Proteomes" id="UP000030487"/>
    </source>
</evidence>
<dbReference type="PANTHER" id="PTHR23508">
    <property type="entry name" value="CARBOXYLIC ACID TRANSPORTER PROTEIN HOMOLOG"/>
    <property type="match status" value="1"/>
</dbReference>
<evidence type="ECO:0000256" key="5">
    <source>
        <dbReference type="ARBA" id="ARBA00023136"/>
    </source>
</evidence>
<dbReference type="InterPro" id="IPR020846">
    <property type="entry name" value="MFS_dom"/>
</dbReference>
<feature type="transmembrane region" description="Helical" evidence="6">
    <location>
        <begin position="282"/>
        <end position="299"/>
    </location>
</feature>
<protein>
    <submittedName>
        <fullName evidence="8">MFS transporter</fullName>
    </submittedName>
</protein>
<keyword evidence="4 6" id="KW-1133">Transmembrane helix</keyword>
<dbReference type="RefSeq" id="WP_036076903.1">
    <property type="nucleotide sequence ID" value="NZ_AVCW01000012.1"/>
</dbReference>
<evidence type="ECO:0000256" key="2">
    <source>
        <dbReference type="ARBA" id="ARBA00022448"/>
    </source>
</evidence>
<feature type="transmembrane region" description="Helical" evidence="6">
    <location>
        <begin position="211"/>
        <end position="232"/>
    </location>
</feature>
<dbReference type="PANTHER" id="PTHR23508:SF10">
    <property type="entry name" value="CARBOXYLIC ACID TRANSPORTER PROTEIN HOMOLOG"/>
    <property type="match status" value="1"/>
</dbReference>
<dbReference type="Proteomes" id="UP000030487">
    <property type="component" value="Unassembled WGS sequence"/>
</dbReference>
<gene>
    <name evidence="8" type="ORF">CD31_08960</name>
</gene>
<keyword evidence="3 6" id="KW-0812">Transmembrane</keyword>
<evidence type="ECO:0000313" key="8">
    <source>
        <dbReference type="EMBL" id="KGR86579.1"/>
    </source>
</evidence>
<evidence type="ECO:0000256" key="4">
    <source>
        <dbReference type="ARBA" id="ARBA00022989"/>
    </source>
</evidence>
<evidence type="ECO:0000256" key="3">
    <source>
        <dbReference type="ARBA" id="ARBA00022692"/>
    </source>
</evidence>
<name>A0ABR4Y1C7_9BACI</name>
<evidence type="ECO:0000256" key="1">
    <source>
        <dbReference type="ARBA" id="ARBA00004651"/>
    </source>
</evidence>
<dbReference type="EMBL" id="JPVR01000070">
    <property type="protein sequence ID" value="KGR86579.1"/>
    <property type="molecule type" value="Genomic_DNA"/>
</dbReference>
<dbReference type="InterPro" id="IPR036259">
    <property type="entry name" value="MFS_trans_sf"/>
</dbReference>
<evidence type="ECO:0000256" key="6">
    <source>
        <dbReference type="SAM" id="Phobius"/>
    </source>
</evidence>
<dbReference type="Gene3D" id="1.20.1250.20">
    <property type="entry name" value="MFS general substrate transporter like domains"/>
    <property type="match status" value="2"/>
</dbReference>
<comment type="caution">
    <text evidence="8">The sequence shown here is derived from an EMBL/GenBank/DDBJ whole genome shotgun (WGS) entry which is preliminary data.</text>
</comment>